<keyword evidence="10 14" id="KW-0464">Manganese</keyword>
<dbReference type="NCBIfam" id="TIGR00183">
    <property type="entry name" value="prok_nadp_idh"/>
    <property type="match status" value="1"/>
</dbReference>
<dbReference type="EMBL" id="CP027860">
    <property type="protein sequence ID" value="AVP96383.1"/>
    <property type="molecule type" value="Genomic_DNA"/>
</dbReference>
<feature type="binding site" evidence="12">
    <location>
        <position position="118"/>
    </location>
    <ligand>
        <name>D-threo-isocitrate</name>
        <dbReference type="ChEBI" id="CHEBI:15562"/>
    </ligand>
</feature>
<evidence type="ECO:0000256" key="5">
    <source>
        <dbReference type="ARBA" id="ARBA00022532"/>
    </source>
</evidence>
<evidence type="ECO:0000256" key="10">
    <source>
        <dbReference type="ARBA" id="ARBA00023211"/>
    </source>
</evidence>
<keyword evidence="5 17" id="KW-0816">Tricarboxylic acid cycle</keyword>
<evidence type="ECO:0000256" key="15">
    <source>
        <dbReference type="PIRSR" id="PIRSR604439-4"/>
    </source>
</evidence>
<feature type="binding site" evidence="13">
    <location>
        <position position="103"/>
    </location>
    <ligand>
        <name>NADP(+)</name>
        <dbReference type="ChEBI" id="CHEBI:58349"/>
    </ligand>
</feature>
<evidence type="ECO:0000256" key="12">
    <source>
        <dbReference type="PIRSR" id="PIRSR604439-1"/>
    </source>
</evidence>
<evidence type="ECO:0000256" key="9">
    <source>
        <dbReference type="ARBA" id="ARBA00023002"/>
    </source>
</evidence>
<evidence type="ECO:0000256" key="14">
    <source>
        <dbReference type="PIRSR" id="PIRSR604439-3"/>
    </source>
</evidence>
<evidence type="ECO:0000256" key="6">
    <source>
        <dbReference type="ARBA" id="ARBA00022723"/>
    </source>
</evidence>
<keyword evidence="7 14" id="KW-0460">Magnesium</keyword>
<feature type="binding site" evidence="13">
    <location>
        <position position="434"/>
    </location>
    <ligand>
        <name>NADP(+)</name>
        <dbReference type="ChEBI" id="CHEBI:58349"/>
    </ligand>
</feature>
<dbReference type="KEGG" id="xba:C7S18_03885"/>
<feature type="modified residue" description="Phosphoserine" evidence="16">
    <location>
        <position position="112"/>
    </location>
</feature>
<evidence type="ECO:0000256" key="4">
    <source>
        <dbReference type="ARBA" id="ARBA00022435"/>
    </source>
</evidence>
<dbReference type="GO" id="GO:0006099">
    <property type="term" value="P:tricarboxylic acid cycle"/>
    <property type="evidence" value="ECO:0007669"/>
    <property type="project" value="UniProtKB-UniRule"/>
</dbReference>
<feature type="binding site" evidence="13">
    <location>
        <begin position="378"/>
        <end position="384"/>
    </location>
    <ligand>
        <name>NADP(+)</name>
        <dbReference type="ChEBI" id="CHEBI:58349"/>
    </ligand>
</feature>
<dbReference type="PROSITE" id="PS00470">
    <property type="entry name" value="IDH_IMDH"/>
    <property type="match status" value="1"/>
</dbReference>
<dbReference type="GO" id="GO:0000287">
    <property type="term" value="F:magnesium ion binding"/>
    <property type="evidence" value="ECO:0007669"/>
    <property type="project" value="InterPro"/>
</dbReference>
<feature type="site" description="Critical for catalysis" evidence="15">
    <location>
        <position position="159"/>
    </location>
</feature>
<comment type="cofactor">
    <cofactor evidence="14">
        <name>Mg(2+)</name>
        <dbReference type="ChEBI" id="CHEBI:18420"/>
    </cofactor>
    <cofactor evidence="14">
        <name>Mn(2+)</name>
        <dbReference type="ChEBI" id="CHEBI:29035"/>
    </cofactor>
    <text evidence="14">Binds 1 Mg(2+) or Mn(2+) ion per subunit.</text>
</comment>
<evidence type="ECO:0000256" key="1">
    <source>
        <dbReference type="ARBA" id="ARBA00001936"/>
    </source>
</evidence>
<feature type="binding site" evidence="13">
    <location>
        <position position="430"/>
    </location>
    <ligand>
        <name>NADP(+)</name>
        <dbReference type="ChEBI" id="CHEBI:58349"/>
    </ligand>
</feature>
<dbReference type="PANTHER" id="PTHR43504">
    <property type="entry name" value="ISOCITRATE DEHYDROGENASE [NADP]"/>
    <property type="match status" value="1"/>
</dbReference>
<organism evidence="19 20">
    <name type="scientific">Ahniella affigens</name>
    <dbReference type="NCBI Taxonomy" id="2021234"/>
    <lineage>
        <taxon>Bacteria</taxon>
        <taxon>Pseudomonadati</taxon>
        <taxon>Pseudomonadota</taxon>
        <taxon>Gammaproteobacteria</taxon>
        <taxon>Lysobacterales</taxon>
        <taxon>Rhodanobacteraceae</taxon>
        <taxon>Ahniella</taxon>
    </lineage>
</organism>
<dbReference type="SUPFAM" id="SSF53659">
    <property type="entry name" value="Isocitrate/Isopropylmalate dehydrogenase-like"/>
    <property type="match status" value="1"/>
</dbReference>
<dbReference type="InterPro" id="IPR019818">
    <property type="entry name" value="IsoCit/isopropylmalate_DH_CS"/>
</dbReference>
<comment type="similarity">
    <text evidence="2">Belongs to the isocitrate and isopropylmalate dehydrogenases family.</text>
</comment>
<evidence type="ECO:0000256" key="8">
    <source>
        <dbReference type="ARBA" id="ARBA00022857"/>
    </source>
</evidence>
<feature type="modified residue" description="N6-succinyllysine" evidence="16">
    <location>
        <position position="99"/>
    </location>
</feature>
<dbReference type="InterPro" id="IPR004439">
    <property type="entry name" value="Isocitrate_DH_NADP_dimer_prok"/>
</dbReference>
<keyword evidence="8 13" id="KW-0521">NADP</keyword>
<evidence type="ECO:0000256" key="7">
    <source>
        <dbReference type="ARBA" id="ARBA00022842"/>
    </source>
</evidence>
<protein>
    <recommendedName>
        <fullName evidence="17">Isocitrate dehydrogenase [NADP]</fullName>
        <ecNumber evidence="17">1.1.1.42</ecNumber>
    </recommendedName>
</protein>
<feature type="binding site" evidence="13">
    <location>
        <position position="391"/>
    </location>
    <ligand>
        <name>NADP(+)</name>
        <dbReference type="ChEBI" id="CHEBI:58349"/>
    </ligand>
</feature>
<sequence length="455" mass="49195">MAETSIKVPEGGAKITIQNGRLNVPDNPIIPFIEGDGTGPDIWRASVRVLDAAVAKAYGGKRQIHWMEVFAGEKANNLLGTWLPDATVDACRDYLVSIKGPLTTPVGGGIRSLNVALRQMLDLFVCLRPVRWFKGVPSPVRMPEKVDMVIFRENTEDIYAGIEYAAGSDAAQKLLDFIQANDPKAFDKIRFGTKAKAEGWQKALEGIGSPARDVGVNVGIGIKPVSYLGTERLVHSAIAYAIQNKRKSVTIVHKGNIMKYTEGAFRNWGYEVAEKFFGDKVYTWEQWERTKAADGEAAANAEQKAALAAGKVLIKDSIADITLQQVLTRPDEFDVIATLNLNGDYLSDALAAQVGGIGIAPGGNINGVTGHAVFEATHGTAPKYANLDKVNPGSVVLSGEMMLRYMGWTEAADAIIRGMDAAIAGKRVTYDFARLMEGATEIKCSEFADEVIKGM</sequence>
<gene>
    <name evidence="19" type="ORF">C7S18_03885</name>
</gene>
<feature type="binding site" evidence="12">
    <location>
        <position position="128"/>
    </location>
    <ligand>
        <name>D-threo-isocitrate</name>
        <dbReference type="ChEBI" id="CHEBI:15562"/>
    </ligand>
</feature>
<evidence type="ECO:0000259" key="18">
    <source>
        <dbReference type="SMART" id="SM01329"/>
    </source>
</evidence>
<dbReference type="GO" id="GO:0051287">
    <property type="term" value="F:NAD binding"/>
    <property type="evidence" value="ECO:0007669"/>
    <property type="project" value="InterPro"/>
</dbReference>
<dbReference type="PANTHER" id="PTHR43504:SF1">
    <property type="entry name" value="ISOCITRATE DEHYDROGENASE [NADP]"/>
    <property type="match status" value="1"/>
</dbReference>
<evidence type="ECO:0000256" key="17">
    <source>
        <dbReference type="RuleBase" id="RU004446"/>
    </source>
</evidence>
<reference evidence="19 20" key="1">
    <citation type="submission" date="2018-03" db="EMBL/GenBank/DDBJ databases">
        <title>Ahniella affigens gen. nov., sp. nov., a gammaproteobacterium isolated from sandy soil near a stream.</title>
        <authorList>
            <person name="Ko Y."/>
            <person name="Kim J.-H."/>
        </authorList>
    </citation>
    <scope>NUCLEOTIDE SEQUENCE [LARGE SCALE GENOMIC DNA]</scope>
    <source>
        <strain evidence="19 20">D13</strain>
    </source>
</reference>
<keyword evidence="4 17" id="KW-0329">Glyoxylate bypass</keyword>
<dbReference type="InterPro" id="IPR024084">
    <property type="entry name" value="IsoPropMal-DH-like_dom"/>
</dbReference>
<comment type="catalytic activity">
    <reaction evidence="11">
        <text>D-threo-isocitrate + NADP(+) = 2-oxoglutarate + CO2 + NADPH</text>
        <dbReference type="Rhea" id="RHEA:19629"/>
        <dbReference type="ChEBI" id="CHEBI:15562"/>
        <dbReference type="ChEBI" id="CHEBI:16526"/>
        <dbReference type="ChEBI" id="CHEBI:16810"/>
        <dbReference type="ChEBI" id="CHEBI:57783"/>
        <dbReference type="ChEBI" id="CHEBI:58349"/>
        <dbReference type="EC" id="1.1.1.42"/>
    </reaction>
</comment>
<evidence type="ECO:0000256" key="13">
    <source>
        <dbReference type="PIRSR" id="PIRSR604439-2"/>
    </source>
</evidence>
<comment type="cofactor">
    <cofactor evidence="1">
        <name>Mn(2+)</name>
        <dbReference type="ChEBI" id="CHEBI:29035"/>
    </cofactor>
</comment>
<dbReference type="NCBIfam" id="NF005425">
    <property type="entry name" value="PRK07006.1"/>
    <property type="match status" value="1"/>
</dbReference>
<evidence type="ECO:0000256" key="3">
    <source>
        <dbReference type="ARBA" id="ARBA00011738"/>
    </source>
</evidence>
<accession>A0A2P1PNF4</accession>
<keyword evidence="20" id="KW-1185">Reference proteome</keyword>
<evidence type="ECO:0000256" key="2">
    <source>
        <dbReference type="ARBA" id="ARBA00007769"/>
    </source>
</evidence>
<keyword evidence="6 17" id="KW-0479">Metal-binding</keyword>
<dbReference type="Proteomes" id="UP000241074">
    <property type="component" value="Chromosome"/>
</dbReference>
<evidence type="ECO:0000256" key="11">
    <source>
        <dbReference type="ARBA" id="ARBA00023554"/>
    </source>
</evidence>
<feature type="binding site" evidence="12">
    <location>
        <position position="152"/>
    </location>
    <ligand>
        <name>D-threo-isocitrate</name>
        <dbReference type="ChEBI" id="CHEBI:15562"/>
    </ligand>
</feature>
<dbReference type="GO" id="GO:0004450">
    <property type="term" value="F:isocitrate dehydrogenase (NADP+) activity"/>
    <property type="evidence" value="ECO:0007669"/>
    <property type="project" value="UniProtKB-UniRule"/>
</dbReference>
<proteinExistence type="inferred from homology"/>
<feature type="binding site" evidence="12">
    <location>
        <position position="112"/>
    </location>
    <ligand>
        <name>D-threo-isocitrate</name>
        <dbReference type="ChEBI" id="CHEBI:15562"/>
    </ligand>
</feature>
<feature type="binding site" evidence="12">
    <location>
        <position position="114"/>
    </location>
    <ligand>
        <name>D-threo-isocitrate</name>
        <dbReference type="ChEBI" id="CHEBI:15562"/>
    </ligand>
</feature>
<evidence type="ECO:0000313" key="20">
    <source>
        <dbReference type="Proteomes" id="UP000241074"/>
    </source>
</evidence>
<dbReference type="SMART" id="SM01329">
    <property type="entry name" value="Iso_dh"/>
    <property type="match status" value="1"/>
</dbReference>
<comment type="subunit">
    <text evidence="3">Homodimer.</text>
</comment>
<dbReference type="EC" id="1.1.1.42" evidence="17"/>
<reference evidence="19 20" key="2">
    <citation type="submission" date="2018-03" db="EMBL/GenBank/DDBJ databases">
        <authorList>
            <person name="Keele B.F."/>
        </authorList>
    </citation>
    <scope>NUCLEOTIDE SEQUENCE [LARGE SCALE GENOMIC DNA]</scope>
    <source>
        <strain evidence="19 20">D13</strain>
    </source>
</reference>
<dbReference type="Pfam" id="PF00180">
    <property type="entry name" value="Iso_dh"/>
    <property type="match status" value="1"/>
</dbReference>
<evidence type="ECO:0000313" key="19">
    <source>
        <dbReference type="EMBL" id="AVP96383.1"/>
    </source>
</evidence>
<dbReference type="GO" id="GO:0006097">
    <property type="term" value="P:glyoxylate cycle"/>
    <property type="evidence" value="ECO:0007669"/>
    <property type="project" value="UniProtKB-KW"/>
</dbReference>
<feature type="domain" description="Isopropylmalate dehydrogenase-like" evidence="18">
    <location>
        <begin position="29"/>
        <end position="451"/>
    </location>
</feature>
<keyword evidence="9 19" id="KW-0560">Oxidoreductase</keyword>
<evidence type="ECO:0000256" key="16">
    <source>
        <dbReference type="PIRSR" id="PIRSR604439-5"/>
    </source>
</evidence>
<dbReference type="Gene3D" id="3.40.718.10">
    <property type="entry name" value="Isopropylmalate Dehydrogenase"/>
    <property type="match status" value="1"/>
</dbReference>
<feature type="binding site" evidence="14">
    <location>
        <position position="344"/>
    </location>
    <ligand>
        <name>Mg(2+)</name>
        <dbReference type="ChEBI" id="CHEBI:18420"/>
    </ligand>
</feature>
<feature type="site" description="Critical for catalysis" evidence="15">
    <location>
        <position position="254"/>
    </location>
</feature>
<name>A0A2P1PNF4_9GAMM</name>
<dbReference type="OrthoDB" id="9806254at2"/>
<dbReference type="RefSeq" id="WP_106890312.1">
    <property type="nucleotide sequence ID" value="NZ_CP027860.1"/>
</dbReference>
<dbReference type="AlphaFoldDB" id="A0A2P1PNF4"/>